<dbReference type="Proteomes" id="UP001205906">
    <property type="component" value="Unassembled WGS sequence"/>
</dbReference>
<comment type="caution">
    <text evidence="1">The sequence shown here is derived from an EMBL/GenBank/DDBJ whole genome shotgun (WGS) entry which is preliminary data.</text>
</comment>
<sequence length="88" mass="10121">MGRSLAYLEERTKFDPNDKFEGMNMSGRMQEASATVLQFPLHAIRQRRGHAAGDVAGTRNVELIRPIIDTDGWYHEQAMRDELNARKF</sequence>
<name>A0ABT1C777_9HYPH</name>
<evidence type="ECO:0000313" key="2">
    <source>
        <dbReference type="Proteomes" id="UP001205906"/>
    </source>
</evidence>
<dbReference type="InterPro" id="IPR021232">
    <property type="entry name" value="DUF2735"/>
</dbReference>
<proteinExistence type="predicted"/>
<organism evidence="1 2">
    <name type="scientific">Mesorhizobium liriopis</name>
    <dbReference type="NCBI Taxonomy" id="2953882"/>
    <lineage>
        <taxon>Bacteria</taxon>
        <taxon>Pseudomonadati</taxon>
        <taxon>Pseudomonadota</taxon>
        <taxon>Alphaproteobacteria</taxon>
        <taxon>Hyphomicrobiales</taxon>
        <taxon>Phyllobacteriaceae</taxon>
        <taxon>Mesorhizobium</taxon>
    </lineage>
</organism>
<keyword evidence="2" id="KW-1185">Reference proteome</keyword>
<gene>
    <name evidence="1" type="ORF">NGM99_12930</name>
</gene>
<protein>
    <submittedName>
        <fullName evidence="1">DUF2735 domain-containing protein</fullName>
    </submittedName>
</protein>
<evidence type="ECO:0000313" key="1">
    <source>
        <dbReference type="EMBL" id="MCO6050685.1"/>
    </source>
</evidence>
<reference evidence="1 2" key="1">
    <citation type="submission" date="2022-06" db="EMBL/GenBank/DDBJ databases">
        <title>Mesorhizobium sp. strain RP14 Genome sequencing and assembly.</title>
        <authorList>
            <person name="Kim I."/>
        </authorList>
    </citation>
    <scope>NUCLEOTIDE SEQUENCE [LARGE SCALE GENOMIC DNA]</scope>
    <source>
        <strain evidence="2">RP14(2022)</strain>
    </source>
</reference>
<dbReference type="RefSeq" id="WP_252819537.1">
    <property type="nucleotide sequence ID" value="NZ_JAMXQS010000006.1"/>
</dbReference>
<dbReference type="Pfam" id="PF10931">
    <property type="entry name" value="DUF2735"/>
    <property type="match status" value="1"/>
</dbReference>
<dbReference type="EMBL" id="JAMXQS010000006">
    <property type="protein sequence ID" value="MCO6050685.1"/>
    <property type="molecule type" value="Genomic_DNA"/>
</dbReference>
<accession>A0ABT1C777</accession>